<dbReference type="Gene3D" id="3.30.450.20">
    <property type="entry name" value="PAS domain"/>
    <property type="match status" value="1"/>
</dbReference>
<evidence type="ECO:0000259" key="8">
    <source>
        <dbReference type="PROSITE" id="PS50112"/>
    </source>
</evidence>
<dbReference type="PROSITE" id="PS50112">
    <property type="entry name" value="PAS"/>
    <property type="match status" value="1"/>
</dbReference>
<evidence type="ECO:0000256" key="2">
    <source>
        <dbReference type="ARBA" id="ARBA00019243"/>
    </source>
</evidence>
<evidence type="ECO:0000256" key="4">
    <source>
        <dbReference type="ARBA" id="ARBA00022606"/>
    </source>
</evidence>
<evidence type="ECO:0000256" key="5">
    <source>
        <dbReference type="ARBA" id="ARBA00022991"/>
    </source>
</evidence>
<protein>
    <recommendedName>
        <fullName evidence="2">Photoactive yellow protein</fullName>
    </recommendedName>
</protein>
<dbReference type="CDD" id="cd00130">
    <property type="entry name" value="PAS"/>
    <property type="match status" value="1"/>
</dbReference>
<keyword evidence="5 7" id="KW-0157">Chromophore</keyword>
<dbReference type="InterPro" id="IPR035965">
    <property type="entry name" value="PAS-like_dom_sf"/>
</dbReference>
<feature type="modified residue" description="S-(4-hydroxycinnamyl)cysteine" evidence="7">
    <location>
        <position position="67"/>
    </location>
</feature>
<comment type="PTM">
    <text evidence="7">The 4-hydroxycinnamic acid (p-coumaric acid) chromophore is covalently bound via a thioester linkage.</text>
</comment>
<name>A0AAE3CJV3_9PROT</name>
<dbReference type="GO" id="GO:0006355">
    <property type="term" value="P:regulation of DNA-templated transcription"/>
    <property type="evidence" value="ECO:0007669"/>
    <property type="project" value="InterPro"/>
</dbReference>
<dbReference type="PIRSF" id="PIRSF000087">
    <property type="entry name" value="PYP"/>
    <property type="match status" value="1"/>
</dbReference>
<keyword evidence="6" id="KW-0675">Receptor</keyword>
<evidence type="ECO:0000256" key="6">
    <source>
        <dbReference type="ARBA" id="ARBA00023170"/>
    </source>
</evidence>
<dbReference type="RefSeq" id="WP_215872995.1">
    <property type="nucleotide sequence ID" value="NZ_JAAXYO010000107.1"/>
</dbReference>
<dbReference type="Proteomes" id="UP001197378">
    <property type="component" value="Unassembled WGS sequence"/>
</dbReference>
<dbReference type="NCBIfam" id="TIGR00229">
    <property type="entry name" value="sensory_box"/>
    <property type="match status" value="1"/>
</dbReference>
<gene>
    <name evidence="9" type="ORF">HFQ13_08030</name>
</gene>
<dbReference type="EMBL" id="JAAXYO010000107">
    <property type="protein sequence ID" value="MBU2788151.1"/>
    <property type="molecule type" value="Genomic_DNA"/>
</dbReference>
<dbReference type="GO" id="GO:0009881">
    <property type="term" value="F:photoreceptor activity"/>
    <property type="evidence" value="ECO:0007669"/>
    <property type="project" value="UniProtKB-KW"/>
</dbReference>
<comment type="similarity">
    <text evidence="1">Belongs to the photoactive yellow protein family.</text>
</comment>
<dbReference type="AlphaFoldDB" id="A0AAE3CJV3"/>
<dbReference type="GO" id="GO:0007602">
    <property type="term" value="P:phototransduction"/>
    <property type="evidence" value="ECO:0007669"/>
    <property type="project" value="InterPro"/>
</dbReference>
<proteinExistence type="inferred from homology"/>
<keyword evidence="10" id="KW-1185">Reference proteome</keyword>
<keyword evidence="4" id="KW-0716">Sensory transduction</keyword>
<accession>A0AAE3CJV3</accession>
<dbReference type="SUPFAM" id="SSF55785">
    <property type="entry name" value="PYP-like sensor domain (PAS domain)"/>
    <property type="match status" value="1"/>
</dbReference>
<feature type="domain" description="PAS" evidence="8">
    <location>
        <begin position="28"/>
        <end position="64"/>
    </location>
</feature>
<sequence>MKDFFPQAWRNQLARIDKRQIEDWGFGVIALDDAARVVLFNSAEERLSGLPRAEVIGKDFFVEVAPCTASRLFRGRYLQARAQGQLDEHFFYTFTYRIRPISAHVHMLHDRNQSPLVFLFLDRVVPLFEDLA</sequence>
<comment type="caution">
    <text evidence="9">The sequence shown here is derived from an EMBL/GenBank/DDBJ whole genome shotgun (WGS) entry which is preliminary data.</text>
</comment>
<evidence type="ECO:0000313" key="9">
    <source>
        <dbReference type="EMBL" id="MBU2788151.1"/>
    </source>
</evidence>
<evidence type="ECO:0000256" key="3">
    <source>
        <dbReference type="ARBA" id="ARBA00022543"/>
    </source>
</evidence>
<dbReference type="InterPro" id="IPR012130">
    <property type="entry name" value="PYP"/>
</dbReference>
<evidence type="ECO:0000256" key="1">
    <source>
        <dbReference type="ARBA" id="ARBA00009132"/>
    </source>
</evidence>
<dbReference type="InterPro" id="IPR013767">
    <property type="entry name" value="PAS_fold"/>
</dbReference>
<dbReference type="InterPro" id="IPR000014">
    <property type="entry name" value="PAS"/>
</dbReference>
<keyword evidence="3" id="KW-0600">Photoreceptor protein</keyword>
<reference evidence="9" key="1">
    <citation type="journal article" date="2021" name="ISME J.">
        <title>Genomic evolution of the class Acidithiobacillia: deep-branching Proteobacteria living in extreme acidic conditions.</title>
        <authorList>
            <person name="Moya-Beltran A."/>
            <person name="Beard S."/>
            <person name="Rojas-Villalobos C."/>
            <person name="Issotta F."/>
            <person name="Gallardo Y."/>
            <person name="Ulloa R."/>
            <person name="Giaveno A."/>
            <person name="Degli Esposti M."/>
            <person name="Johnson D.B."/>
            <person name="Quatrini R."/>
        </authorList>
    </citation>
    <scope>NUCLEOTIDE SEQUENCE</scope>
    <source>
        <strain evidence="9">VAN18-1</strain>
    </source>
</reference>
<organism evidence="9 10">
    <name type="scientific">Igneacidithiobacillus copahuensis</name>
    <dbReference type="NCBI Taxonomy" id="2724909"/>
    <lineage>
        <taxon>Bacteria</taxon>
        <taxon>Pseudomonadati</taxon>
        <taxon>Pseudomonadota</taxon>
        <taxon>Acidithiobacillia</taxon>
        <taxon>Acidithiobacillales</taxon>
        <taxon>Acidithiobacillaceae</taxon>
        <taxon>Igneacidithiobacillus</taxon>
    </lineage>
</organism>
<dbReference type="Pfam" id="PF00989">
    <property type="entry name" value="PAS"/>
    <property type="match status" value="1"/>
</dbReference>
<evidence type="ECO:0000256" key="7">
    <source>
        <dbReference type="PIRSR" id="PIRSR000087-50"/>
    </source>
</evidence>
<evidence type="ECO:0000313" key="10">
    <source>
        <dbReference type="Proteomes" id="UP001197378"/>
    </source>
</evidence>